<evidence type="ECO:0000256" key="1">
    <source>
        <dbReference type="SAM" id="MobiDB-lite"/>
    </source>
</evidence>
<feature type="compositionally biased region" description="Basic residues" evidence="1">
    <location>
        <begin position="1812"/>
        <end position="1821"/>
    </location>
</feature>
<dbReference type="InterPro" id="IPR027417">
    <property type="entry name" value="P-loop_NTPase"/>
</dbReference>
<feature type="compositionally biased region" description="Low complexity" evidence="1">
    <location>
        <begin position="1707"/>
        <end position="1722"/>
    </location>
</feature>
<accession>A0A504YWC6</accession>
<sequence length="1857" mass="208833">MTTQKILIVCNHEEEFEEEINSLKKRRVPDISGRLNDKAKYIRCFDLSKFLPMTALEWIDAFADLPKICLDCVTMPYFAIIFLFSNCKYKHCGCLLNKSTNVIEQISMAFEKTSLSGRYGWICNAPYSQYTIANLMAVVAGGLTPEPTVTDQVLYFFKDKGGFDTRNLEKLRDILLENGLNVYTYTEPEEPRTIFEFELIKKMPMSNISSQKRKPSLGIAEEYLAFQLNQYRSSAQLLHLQTIVNEFCDQVYNDELQYGNDSMESILGSYRAKEWSDKFHLSKSTSCPTSYDSTDENSQKRILLLAGEPGIGKTCFLTSWLEQYKILHDAPPPNESEEPTTSPVDKSNDKASKNSDLTRTKTSKRIGMRLSTQTGTSPAAKKSIPPVIIEHFVVPNVKQSIDIWTVLEGLICNIRKARGVADDFNATSPSTLSALTAGLADHERARQLRQIGARFFKTLSLYRLSDTGSLLAPVIVLIDGLDQLEDPLASSPEGVKNVDWLCSPFYDRDSGFAQTKGMPIVPPGVRLIITCSKTHSMFQRLSRCPLVKVVHFPTDTAPVQTIQTRFRVSSLTRPTGSLRNSVPLKVHRQQPSDLVSLMPNLTDWAVVTNSDQLSPVVDSSSEMRDYVSEIKNCAQVVRNRIADCAAARAYEQWPLRHVPLARKMLAQELHSTSFGFSSSEGAREIASWNDYRDRLLATQSLRQLIACLIRRWAKDVEVDLLDLEQVSKEGDLLVRSGAVTPRHSLWTLSEGTKESDISITERKKRLARKLLMKQVTKDWTLGFVALVLHCCLTANQFTWYSDDGECHGFAVEDLLCILQKLQTPDNVVMQQVLQTTETACRSSLLPYLLLRLLHRIGAFSSGTGGAILRQTGCGSYLIFAHEMIHSVLYQMLSRDGGCTGVQLPLESCALQWHTMITDAQFQNLLKVNSQQSRTVRSPDRFSSLNSFQDNTADTTKFPRVTFRQVGASIHVLMKLERRVLHTGDQTNAERKKTRTSNSSFDASDSVKTAEFASYLVRKPESSTTLTAPSRSLTFSDSHTDSGSFTGTESRIDERASTRHGALLCTVAKLALARNDLFQHASFALQLLASQMMKIAIFPGATSVESALDQLNNLLCDPRLLLCVCWPNLKTGPFLGTIPNAHLFVTYWKFARNVSLRLERCRRDDNQNRRTPAPPIDIKPSVSSTSCNSVSDDGIEQVNPIDPYHRMIDIRLHTIARDSIRLLESGSLHKNGLGDSQTSVDNLESLKEINEFKSSNALESLIWICGELFYLLGYETESISILYELAQTFLRRQSLENNDLKQLAYLGLSLAQKRRILPHSDKRLGDSLQNLIFTIEARLEEELRNLSGPDLVGHKTCTVAEPWSGVDSVLEQHFTELEHAYDYLKVMRTEADLHMFNEEHQNIIPELPTADKSFLKSVAVRNLHSCAALSATAQELLAHTNEVRSAFESQMCEAISMLVSSQGIYDPRLIGWLLTYACSLQEPVDEAFPNEASFLRLASRRARAASCIRWALDIVSPDREFLVRPIGRPPILVEKGASELFDVRIYRSLLHRQPRYIIYPARAHFERKISPKTDRNSIPKRQLNTLIPEPKMSVNSHLMGPKSDTDDLTITIRIQLVNCLLEDGRHLNLKEALTHAAEVFHERVTLLGADHPICSETHRWMRHIEQQISMYDEPGYASSMVAQSIDRQNAEVRLASVNYSQSAQPIESPHTTQSTTSDTSTSSRIYGPPFGPPKKFRLIHSLERKSMRDEIVRNSLLTDAPLRYPIRTQSARRSGHGATLPLQTGTRNWKMISRSSKSAPNSTAPPPIESAHSRHKRHQNHSKSRELTRSSACDTIPVLHGTKASLQPRQIPLSATAR</sequence>
<feature type="region of interest" description="Disordered" evidence="1">
    <location>
        <begin position="329"/>
        <end position="380"/>
    </location>
</feature>
<dbReference type="EMBL" id="SUNJ01004563">
    <property type="protein sequence ID" value="TPP64321.1"/>
    <property type="molecule type" value="Genomic_DNA"/>
</dbReference>
<organism evidence="2 3">
    <name type="scientific">Fasciola gigantica</name>
    <name type="common">Giant liver fluke</name>
    <dbReference type="NCBI Taxonomy" id="46835"/>
    <lineage>
        <taxon>Eukaryota</taxon>
        <taxon>Metazoa</taxon>
        <taxon>Spiralia</taxon>
        <taxon>Lophotrochozoa</taxon>
        <taxon>Platyhelminthes</taxon>
        <taxon>Trematoda</taxon>
        <taxon>Digenea</taxon>
        <taxon>Plagiorchiida</taxon>
        <taxon>Echinostomata</taxon>
        <taxon>Echinostomatoidea</taxon>
        <taxon>Fasciolidae</taxon>
        <taxon>Fasciola</taxon>
    </lineage>
</organism>
<comment type="caution">
    <text evidence="2">The sequence shown here is derived from an EMBL/GenBank/DDBJ whole genome shotgun (WGS) entry which is preliminary data.</text>
</comment>
<feature type="region of interest" description="Disordered" evidence="1">
    <location>
        <begin position="982"/>
        <end position="1001"/>
    </location>
</feature>
<feature type="compositionally biased region" description="Polar residues" evidence="1">
    <location>
        <begin position="1025"/>
        <end position="1048"/>
    </location>
</feature>
<feature type="region of interest" description="Disordered" evidence="1">
    <location>
        <begin position="1792"/>
        <end position="1857"/>
    </location>
</feature>
<feature type="compositionally biased region" description="Polar residues" evidence="1">
    <location>
        <begin position="1792"/>
        <end position="1801"/>
    </location>
</feature>
<dbReference type="OrthoDB" id="6268321at2759"/>
<gene>
    <name evidence="2" type="ORF">FGIG_01780</name>
</gene>
<feature type="compositionally biased region" description="Low complexity" evidence="1">
    <location>
        <begin position="1180"/>
        <end position="1190"/>
    </location>
</feature>
<feature type="region of interest" description="Disordered" evidence="1">
    <location>
        <begin position="1164"/>
        <end position="1190"/>
    </location>
</feature>
<dbReference type="Proteomes" id="UP000316759">
    <property type="component" value="Unassembled WGS sequence"/>
</dbReference>
<protein>
    <submittedName>
        <fullName evidence="2">Uncharacterized protein</fullName>
    </submittedName>
</protein>
<keyword evidence="3" id="KW-1185">Reference proteome</keyword>
<evidence type="ECO:0000313" key="3">
    <source>
        <dbReference type="Proteomes" id="UP000316759"/>
    </source>
</evidence>
<feature type="region of interest" description="Disordered" evidence="1">
    <location>
        <begin position="1025"/>
        <end position="1050"/>
    </location>
</feature>
<name>A0A504YWC6_FASGI</name>
<reference evidence="2 3" key="1">
    <citation type="submission" date="2019-04" db="EMBL/GenBank/DDBJ databases">
        <title>Annotation for the trematode Fasciola gigantica.</title>
        <authorList>
            <person name="Choi Y.-J."/>
        </authorList>
    </citation>
    <scope>NUCLEOTIDE SEQUENCE [LARGE SCALE GENOMIC DNA]</scope>
    <source>
        <strain evidence="2">Uganda_cow_1</strain>
    </source>
</reference>
<proteinExistence type="predicted"/>
<feature type="region of interest" description="Disordered" evidence="1">
    <location>
        <begin position="1700"/>
        <end position="1731"/>
    </location>
</feature>
<dbReference type="SUPFAM" id="SSF52540">
    <property type="entry name" value="P-loop containing nucleoside triphosphate hydrolases"/>
    <property type="match status" value="1"/>
</dbReference>
<feature type="compositionally biased region" description="Basic and acidic residues" evidence="1">
    <location>
        <begin position="346"/>
        <end position="359"/>
    </location>
</feature>
<evidence type="ECO:0000313" key="2">
    <source>
        <dbReference type="EMBL" id="TPP64321.1"/>
    </source>
</evidence>